<dbReference type="PROSITE" id="PS50893">
    <property type="entry name" value="ABC_TRANSPORTER_2"/>
    <property type="match status" value="1"/>
</dbReference>
<organism evidence="4 5">
    <name type="scientific">Histidinibacterium aquaticum</name>
    <dbReference type="NCBI Taxonomy" id="2613962"/>
    <lineage>
        <taxon>Bacteria</taxon>
        <taxon>Pseudomonadati</taxon>
        <taxon>Pseudomonadota</taxon>
        <taxon>Alphaproteobacteria</taxon>
        <taxon>Rhodobacterales</taxon>
        <taxon>Paracoccaceae</taxon>
        <taxon>Histidinibacterium</taxon>
    </lineage>
</organism>
<feature type="domain" description="ABC transporter" evidence="3">
    <location>
        <begin position="7"/>
        <end position="225"/>
    </location>
</feature>
<comment type="caution">
    <text evidence="4">The sequence shown here is derived from an EMBL/GenBank/DDBJ whole genome shotgun (WGS) entry which is preliminary data.</text>
</comment>
<protein>
    <submittedName>
        <fullName evidence="4">ATP-binding cassette domain-containing protein</fullName>
    </submittedName>
</protein>
<accession>A0A5J5GDE3</accession>
<dbReference type="RefSeq" id="WP_150446210.1">
    <property type="nucleotide sequence ID" value="NZ_VYQE01000005.1"/>
</dbReference>
<dbReference type="PROSITE" id="PS00211">
    <property type="entry name" value="ABC_TRANSPORTER_1"/>
    <property type="match status" value="1"/>
</dbReference>
<reference evidence="4 5" key="1">
    <citation type="submission" date="2019-09" db="EMBL/GenBank/DDBJ databases">
        <authorList>
            <person name="Park J.-S."/>
            <person name="Choi H.-J."/>
        </authorList>
    </citation>
    <scope>NUCLEOTIDE SEQUENCE [LARGE SCALE GENOMIC DNA]</scope>
    <source>
        <strain evidence="4 5">176SS1-4</strain>
    </source>
</reference>
<dbReference type="EMBL" id="VYQE01000005">
    <property type="protein sequence ID" value="KAA9005958.1"/>
    <property type="molecule type" value="Genomic_DNA"/>
</dbReference>
<dbReference type="GO" id="GO:0016887">
    <property type="term" value="F:ATP hydrolysis activity"/>
    <property type="evidence" value="ECO:0007669"/>
    <property type="project" value="InterPro"/>
</dbReference>
<keyword evidence="1" id="KW-0547">Nucleotide-binding</keyword>
<dbReference type="SUPFAM" id="SSF52540">
    <property type="entry name" value="P-loop containing nucleoside triphosphate hydrolases"/>
    <property type="match status" value="1"/>
</dbReference>
<gene>
    <name evidence="4" type="ORF">F3S47_15480</name>
</gene>
<dbReference type="Pfam" id="PF00005">
    <property type="entry name" value="ABC_tran"/>
    <property type="match status" value="1"/>
</dbReference>
<dbReference type="InterPro" id="IPR003593">
    <property type="entry name" value="AAA+_ATPase"/>
</dbReference>
<evidence type="ECO:0000259" key="3">
    <source>
        <dbReference type="PROSITE" id="PS50893"/>
    </source>
</evidence>
<evidence type="ECO:0000313" key="5">
    <source>
        <dbReference type="Proteomes" id="UP000326554"/>
    </source>
</evidence>
<dbReference type="SMART" id="SM00382">
    <property type="entry name" value="AAA"/>
    <property type="match status" value="1"/>
</dbReference>
<dbReference type="AlphaFoldDB" id="A0A5J5GDE3"/>
<evidence type="ECO:0000313" key="4">
    <source>
        <dbReference type="EMBL" id="KAA9005958.1"/>
    </source>
</evidence>
<name>A0A5J5GDE3_9RHOB</name>
<dbReference type="InterPro" id="IPR003439">
    <property type="entry name" value="ABC_transporter-like_ATP-bd"/>
</dbReference>
<evidence type="ECO:0000256" key="2">
    <source>
        <dbReference type="ARBA" id="ARBA00022840"/>
    </source>
</evidence>
<dbReference type="Gene3D" id="3.40.50.300">
    <property type="entry name" value="P-loop containing nucleotide triphosphate hydrolases"/>
    <property type="match status" value="1"/>
</dbReference>
<dbReference type="InterPro" id="IPR027417">
    <property type="entry name" value="P-loop_NTPase"/>
</dbReference>
<dbReference type="InterPro" id="IPR015854">
    <property type="entry name" value="ABC_transpr_LolD-like"/>
</dbReference>
<dbReference type="GO" id="GO:0005524">
    <property type="term" value="F:ATP binding"/>
    <property type="evidence" value="ECO:0007669"/>
    <property type="project" value="UniProtKB-KW"/>
</dbReference>
<dbReference type="InterPro" id="IPR017871">
    <property type="entry name" value="ABC_transporter-like_CS"/>
</dbReference>
<sequence length="225" mass="23899">MDNGLSLSVRDLTVAGDRGRSILSLDRLVLEPGVALGVQGPSGAGKSTLIFALAGLAASATGSVRWGETDLLSLSARRTAAFRARNIGLIFQDFLLFDELGAEDNASVQSLFAPRGRRPGLREQAGAMLDRLKVPKASRTVASYSGGERQRVSVARALAHEPAIVLADEPTASLHRAAADALTDDLLADVRARGRTLIVASHDERLLSRMDRRLHLADGTVREAA</sequence>
<proteinExistence type="predicted"/>
<keyword evidence="2 4" id="KW-0067">ATP-binding</keyword>
<evidence type="ECO:0000256" key="1">
    <source>
        <dbReference type="ARBA" id="ARBA00022741"/>
    </source>
</evidence>
<dbReference type="PANTHER" id="PTHR24220">
    <property type="entry name" value="IMPORT ATP-BINDING PROTEIN"/>
    <property type="match status" value="1"/>
</dbReference>
<keyword evidence="5" id="KW-1185">Reference proteome</keyword>
<dbReference type="GO" id="GO:0005886">
    <property type="term" value="C:plasma membrane"/>
    <property type="evidence" value="ECO:0007669"/>
    <property type="project" value="TreeGrafter"/>
</dbReference>
<dbReference type="Proteomes" id="UP000326554">
    <property type="component" value="Unassembled WGS sequence"/>
</dbReference>
<dbReference type="GO" id="GO:0022857">
    <property type="term" value="F:transmembrane transporter activity"/>
    <property type="evidence" value="ECO:0007669"/>
    <property type="project" value="TreeGrafter"/>
</dbReference>